<gene>
    <name evidence="1" type="ORF">GV64_15215</name>
</gene>
<keyword evidence="2" id="KW-1185">Reference proteome</keyword>
<dbReference type="InterPro" id="IPR044691">
    <property type="entry name" value="DCC1_Trx"/>
</dbReference>
<dbReference type="InterPro" id="IPR007263">
    <property type="entry name" value="DCC1-like"/>
</dbReference>
<comment type="caution">
    <text evidence="1">The sequence shown here is derived from an EMBL/GenBank/DDBJ whole genome shotgun (WGS) entry which is preliminary data.</text>
</comment>
<dbReference type="STRING" id="305900.GV64_15215"/>
<dbReference type="eggNOG" id="COG3011">
    <property type="taxonomic scope" value="Bacteria"/>
</dbReference>
<protein>
    <recommendedName>
        <fullName evidence="3">Thiol-disulfide oxidoreductase</fullName>
    </recommendedName>
</protein>
<dbReference type="RefSeq" id="WP_020583641.1">
    <property type="nucleotide sequence ID" value="NZ_JOJP01000001.1"/>
</dbReference>
<dbReference type="AlphaFoldDB" id="A0A081KCM8"/>
<dbReference type="Proteomes" id="UP000027997">
    <property type="component" value="Unassembled WGS sequence"/>
</dbReference>
<dbReference type="PANTHER" id="PTHR34290">
    <property type="entry name" value="SI:CH73-390P7.2"/>
    <property type="match status" value="1"/>
</dbReference>
<evidence type="ECO:0000313" key="2">
    <source>
        <dbReference type="Proteomes" id="UP000027997"/>
    </source>
</evidence>
<dbReference type="EMBL" id="JOJP01000001">
    <property type="protein sequence ID" value="KEI71904.1"/>
    <property type="molecule type" value="Genomic_DNA"/>
</dbReference>
<sequence>MKVTVFYDGECPICLKALSRWRDKAYTCDIEWFDITGQDDVLVAKGINPQRAIEQLHILCDDGAILTSMNSYSFLLCHLPRWWWLGFLVSLPGVRHGLTWGYDAMTRRRLKREGRCCDSKC</sequence>
<evidence type="ECO:0000313" key="1">
    <source>
        <dbReference type="EMBL" id="KEI71904.1"/>
    </source>
</evidence>
<dbReference type="Pfam" id="PF04134">
    <property type="entry name" value="DCC1-like"/>
    <property type="match status" value="1"/>
</dbReference>
<accession>A0A081KCM8</accession>
<dbReference type="GO" id="GO:0015035">
    <property type="term" value="F:protein-disulfide reductase activity"/>
    <property type="evidence" value="ECO:0007669"/>
    <property type="project" value="InterPro"/>
</dbReference>
<dbReference type="PANTHER" id="PTHR34290:SF2">
    <property type="entry name" value="OS04G0668800 PROTEIN"/>
    <property type="match status" value="1"/>
</dbReference>
<evidence type="ECO:0008006" key="3">
    <source>
        <dbReference type="Google" id="ProtNLM"/>
    </source>
</evidence>
<organism evidence="1 2">
    <name type="scientific">Endozoicomonas elysicola</name>
    <dbReference type="NCBI Taxonomy" id="305900"/>
    <lineage>
        <taxon>Bacteria</taxon>
        <taxon>Pseudomonadati</taxon>
        <taxon>Pseudomonadota</taxon>
        <taxon>Gammaproteobacteria</taxon>
        <taxon>Oceanospirillales</taxon>
        <taxon>Endozoicomonadaceae</taxon>
        <taxon>Endozoicomonas</taxon>
    </lineage>
</organism>
<name>A0A081KCM8_9GAMM</name>
<reference evidence="1 2" key="1">
    <citation type="submission" date="2014-06" db="EMBL/GenBank/DDBJ databases">
        <title>Whole Genome Sequences of Three Symbiotic Endozoicomonas Bacteria.</title>
        <authorList>
            <person name="Neave M.J."/>
            <person name="Apprill A."/>
            <person name="Voolstra C.R."/>
        </authorList>
    </citation>
    <scope>NUCLEOTIDE SEQUENCE [LARGE SCALE GENOMIC DNA]</scope>
    <source>
        <strain evidence="1 2">DSM 22380</strain>
    </source>
</reference>
<proteinExistence type="predicted"/>